<dbReference type="Gene3D" id="2.120.10.10">
    <property type="match status" value="1"/>
</dbReference>
<reference evidence="2 3" key="1">
    <citation type="submission" date="2017-03" db="EMBL/GenBank/DDBJ databases">
        <title>Widespread Adenine N6-methylation of Active Genes in Fungi.</title>
        <authorList>
            <consortium name="DOE Joint Genome Institute"/>
            <person name="Mondo S.J."/>
            <person name="Dannebaum R.O."/>
            <person name="Kuo R.C."/>
            <person name="Louie K.B."/>
            <person name="Bewick A.J."/>
            <person name="Labutti K."/>
            <person name="Haridas S."/>
            <person name="Kuo A."/>
            <person name="Salamov A."/>
            <person name="Ahrendt S.R."/>
            <person name="Lau R."/>
            <person name="Bowen B.P."/>
            <person name="Lipzen A."/>
            <person name="Sullivan W."/>
            <person name="Andreopoulos W.B."/>
            <person name="Clum A."/>
            <person name="Lindquist E."/>
            <person name="Daum C."/>
            <person name="Northen T.R."/>
            <person name="Ramamoorthy G."/>
            <person name="Schmitz R.J."/>
            <person name="Gryganskyi A."/>
            <person name="Culley D."/>
            <person name="Magnuson J."/>
            <person name="James T.Y."/>
            <person name="O'Malley M.A."/>
            <person name="Stajich J.E."/>
            <person name="Spatafora J.W."/>
            <person name="Visel A."/>
            <person name="Grigoriev I.V."/>
        </authorList>
    </citation>
    <scope>NUCLEOTIDE SEQUENCE [LARGE SCALE GENOMIC DNA]</scope>
    <source>
        <strain evidence="2 3">NRRL Y-17943</strain>
    </source>
</reference>
<sequence length="382" mass="41146">MIHLVALSLTSVALAAPTTGATPWGYFTNNTIMTTSGNASVSYPRFTELQNGSILATTAYRGPQPPYFPIFRSDDGGASWEHVSDLRDQVEGVGFTAQPAITHLTFPLGGYPEGTILAGGNIFGLNFTRIDLYASTDGARTWEFVSHVAEGGRANTTNGATPVWEPKFLPWNNSVIAYYSDQRNPEHGQQLSHQVSYDLKTWGPVVTDVALEPYDARPGMTNIAHVQSVNKWILVHETPIGNSSSYGVNYPVHYKLADTPVDFGPSPDIPLVVNNKTAPNASPYVVWSKDGGPLGTIIVSDADNTGVFTNTAGGDPDKWELHGTPAGAVYSRAVEILRCLPNHLLIYGGDTYDGAMEGAHEPFSVTSVNLEEVLAAPEYSFP</sequence>
<comment type="caution">
    <text evidence="2">The sequence shown here is derived from an EMBL/GenBank/DDBJ whole genome shotgun (WGS) entry which is preliminary data.</text>
</comment>
<organism evidence="2 3">
    <name type="scientific">Kockovaella imperatae</name>
    <dbReference type="NCBI Taxonomy" id="4999"/>
    <lineage>
        <taxon>Eukaryota</taxon>
        <taxon>Fungi</taxon>
        <taxon>Dikarya</taxon>
        <taxon>Basidiomycota</taxon>
        <taxon>Agaricomycotina</taxon>
        <taxon>Tremellomycetes</taxon>
        <taxon>Tremellales</taxon>
        <taxon>Cuniculitremaceae</taxon>
        <taxon>Kockovaella</taxon>
    </lineage>
</organism>
<feature type="signal peptide" evidence="1">
    <location>
        <begin position="1"/>
        <end position="15"/>
    </location>
</feature>
<dbReference type="STRING" id="4999.A0A1Y1UNE8"/>
<dbReference type="AlphaFoldDB" id="A0A1Y1UNE8"/>
<keyword evidence="3" id="KW-1185">Reference proteome</keyword>
<name>A0A1Y1UNE8_9TREE</name>
<dbReference type="PANTHER" id="PTHR38792">
    <property type="entry name" value="BNR/ASP-BOX REPEAT DOMAIN PROTEIN (AFU_ORTHOLOGUE AFUA_7G06430)-RELATED"/>
    <property type="match status" value="1"/>
</dbReference>
<feature type="chain" id="PRO_5013050481" evidence="1">
    <location>
        <begin position="16"/>
        <end position="382"/>
    </location>
</feature>
<dbReference type="InParanoid" id="A0A1Y1UNE8"/>
<accession>A0A1Y1UNE8</accession>
<keyword evidence="1" id="KW-0732">Signal</keyword>
<dbReference type="InterPro" id="IPR036278">
    <property type="entry name" value="Sialidase_sf"/>
</dbReference>
<dbReference type="OrthoDB" id="2130735at2759"/>
<protein>
    <submittedName>
        <fullName evidence="2">Sialidase</fullName>
    </submittedName>
</protein>
<dbReference type="PANTHER" id="PTHR38792:SF1">
    <property type="entry name" value="BNR_ASP-BOX REPEAT PROTEIN"/>
    <property type="match status" value="1"/>
</dbReference>
<dbReference type="RefSeq" id="XP_021873375.1">
    <property type="nucleotide sequence ID" value="XM_022013128.1"/>
</dbReference>
<evidence type="ECO:0000313" key="2">
    <source>
        <dbReference type="EMBL" id="ORX39590.1"/>
    </source>
</evidence>
<gene>
    <name evidence="2" type="ORF">BD324DRAFT_575469</name>
</gene>
<dbReference type="GeneID" id="33554936"/>
<dbReference type="EMBL" id="NBSH01000002">
    <property type="protein sequence ID" value="ORX39590.1"/>
    <property type="molecule type" value="Genomic_DNA"/>
</dbReference>
<dbReference type="Proteomes" id="UP000193218">
    <property type="component" value="Unassembled WGS sequence"/>
</dbReference>
<dbReference type="SUPFAM" id="SSF50939">
    <property type="entry name" value="Sialidases"/>
    <property type="match status" value="1"/>
</dbReference>
<evidence type="ECO:0000313" key="3">
    <source>
        <dbReference type="Proteomes" id="UP000193218"/>
    </source>
</evidence>
<evidence type="ECO:0000256" key="1">
    <source>
        <dbReference type="SAM" id="SignalP"/>
    </source>
</evidence>
<proteinExistence type="predicted"/>